<gene>
    <name evidence="1" type="ORF">BDY19DRAFT_989676</name>
</gene>
<evidence type="ECO:0000313" key="1">
    <source>
        <dbReference type="EMBL" id="KAI0092990.1"/>
    </source>
</evidence>
<sequence length="504" mass="57260">MAFTTVLSATVFVAFLRRKKHTASLPPGPPAEPLIGHLRLMPNENDRDEVFYQWSRKYGDVFSLQVLGQTIIVLNSEKSANELLEKRSAQYSDRPPFPIFDRIGWKGGLLFSRYGTEEFTYQRKMCNLALQKSTIPACREFQVEEIDIMLKGLLDHPKDFDQVLHRATAGIMFASIYGLHIKSYDDVFIGIANDIARVVYESSRPSLLDVSPYFEQLPEWFPGAWFIRHIKEAAPVLHRIIHLPYDKALKAMASGEAPTSFVQQQLEAIAEGNQRDGENTRRLLRLAASQMIGGGMETTWDTLVFFIVCMMQNPDAQKQAQAEIDRVVGRDKLPEFEHRDALPYLGLHPVIPQGMPHRNMKDDYYEGMYIPEGAIILANARSLTQDEKNYHEPSLFKPSRFLPQPDGAGEKFPISAVFGWGRRICPGRHLAAANLWLAIARILSVFDIKKPIDTNCHTIDQTIRFHTGITRHPEPFLCDIVPRDEKASVLVQESYTMHEASHVA</sequence>
<comment type="caution">
    <text evidence="1">The sequence shown here is derived from an EMBL/GenBank/DDBJ whole genome shotgun (WGS) entry which is preliminary data.</text>
</comment>
<dbReference type="EMBL" id="MU274902">
    <property type="protein sequence ID" value="KAI0092990.1"/>
    <property type="molecule type" value="Genomic_DNA"/>
</dbReference>
<evidence type="ECO:0000313" key="2">
    <source>
        <dbReference type="Proteomes" id="UP001055072"/>
    </source>
</evidence>
<keyword evidence="2" id="KW-1185">Reference proteome</keyword>
<proteinExistence type="predicted"/>
<protein>
    <submittedName>
        <fullName evidence="1">Cytochrome P450</fullName>
    </submittedName>
</protein>
<reference evidence="1" key="1">
    <citation type="journal article" date="2021" name="Environ. Microbiol.">
        <title>Gene family expansions and transcriptome signatures uncover fungal adaptations to wood decay.</title>
        <authorList>
            <person name="Hage H."/>
            <person name="Miyauchi S."/>
            <person name="Viragh M."/>
            <person name="Drula E."/>
            <person name="Min B."/>
            <person name="Chaduli D."/>
            <person name="Navarro D."/>
            <person name="Favel A."/>
            <person name="Norest M."/>
            <person name="Lesage-Meessen L."/>
            <person name="Balint B."/>
            <person name="Merenyi Z."/>
            <person name="de Eugenio L."/>
            <person name="Morin E."/>
            <person name="Martinez A.T."/>
            <person name="Baldrian P."/>
            <person name="Stursova M."/>
            <person name="Martinez M.J."/>
            <person name="Novotny C."/>
            <person name="Magnuson J.K."/>
            <person name="Spatafora J.W."/>
            <person name="Maurice S."/>
            <person name="Pangilinan J."/>
            <person name="Andreopoulos W."/>
            <person name="LaButti K."/>
            <person name="Hundley H."/>
            <person name="Na H."/>
            <person name="Kuo A."/>
            <person name="Barry K."/>
            <person name="Lipzen A."/>
            <person name="Henrissat B."/>
            <person name="Riley R."/>
            <person name="Ahrendt S."/>
            <person name="Nagy L.G."/>
            <person name="Grigoriev I.V."/>
            <person name="Martin F."/>
            <person name="Rosso M.N."/>
        </authorList>
    </citation>
    <scope>NUCLEOTIDE SEQUENCE</scope>
    <source>
        <strain evidence="1">CBS 384.51</strain>
    </source>
</reference>
<organism evidence="1 2">
    <name type="scientific">Irpex rosettiformis</name>
    <dbReference type="NCBI Taxonomy" id="378272"/>
    <lineage>
        <taxon>Eukaryota</taxon>
        <taxon>Fungi</taxon>
        <taxon>Dikarya</taxon>
        <taxon>Basidiomycota</taxon>
        <taxon>Agaricomycotina</taxon>
        <taxon>Agaricomycetes</taxon>
        <taxon>Polyporales</taxon>
        <taxon>Irpicaceae</taxon>
        <taxon>Irpex</taxon>
    </lineage>
</organism>
<accession>A0ACB8UFC4</accession>
<name>A0ACB8UFC4_9APHY</name>
<dbReference type="Proteomes" id="UP001055072">
    <property type="component" value="Unassembled WGS sequence"/>
</dbReference>